<feature type="chain" id="PRO_5040851957" description="VCBS repeat-containing protein" evidence="3">
    <location>
        <begin position="25"/>
        <end position="872"/>
    </location>
</feature>
<evidence type="ECO:0000256" key="3">
    <source>
        <dbReference type="SAM" id="SignalP"/>
    </source>
</evidence>
<dbReference type="Proteomes" id="UP001144396">
    <property type="component" value="Unassembled WGS sequence"/>
</dbReference>
<accession>A0A9W6FNG0</accession>
<feature type="signal peptide" evidence="3">
    <location>
        <begin position="1"/>
        <end position="24"/>
    </location>
</feature>
<feature type="compositionally biased region" description="Gly residues" evidence="2">
    <location>
        <begin position="44"/>
        <end position="53"/>
    </location>
</feature>
<gene>
    <name evidence="4" type="ORF">ARHIZOSPH14_06270</name>
</gene>
<organism evidence="4 5">
    <name type="scientific">Agromyces rhizosphaerae</name>
    <dbReference type="NCBI Taxonomy" id="88374"/>
    <lineage>
        <taxon>Bacteria</taxon>
        <taxon>Bacillati</taxon>
        <taxon>Actinomycetota</taxon>
        <taxon>Actinomycetes</taxon>
        <taxon>Micrococcales</taxon>
        <taxon>Microbacteriaceae</taxon>
        <taxon>Agromyces</taxon>
    </lineage>
</organism>
<dbReference type="AlphaFoldDB" id="A0A9W6FNG0"/>
<dbReference type="SUPFAM" id="SSF69318">
    <property type="entry name" value="Integrin alpha N-terminal domain"/>
    <property type="match status" value="1"/>
</dbReference>
<sequence>MHRIAVSTVVIAGLLVSAAAPATAAPGGSSDDPGAKGKAVGQQSGTGTGGGNALGATPAPTVATPDTEPAYALPSWGDGQWGSSENYETIQTGDLDGDGDAELIGRSVRGIEAWDFDQTAGQWTPIVTSNEIEWSDDAGWNQKEYYETIGTADLDGDGRDEIYSRNYEGVTAVRLVPPANSLEDASWQDLPQLHEYATSSGWDVPQYYATLQAADLDGDGRDELFGRAAAAVIVSSFDGTGWSVTSFPEFTDASGWGGPAYYSTIQAADLDGDGEAEIFGRSGAGIQVWGLEGGTWTELAASGPFTDSGHWNQEEFYSTIQTADLDGDGDHEIIGRGTSGLHAYEFADATGRKNAGTWTELPELTAFSNGNGWAGANRYATIQGADIDGDGRDEIIARDNLTMVAWGFTASSKRWANEQHVDGPGFTDTLGWDLPRYYETIQAVDVDGVTANGQPGSANAARADLIGRGPNGIQTYRFDARAGSWTSPSAAFPTFTGAALTAYEIISHGIDVTTDDIRSKYDASASDLDNWIKAVPKVTQPDGMPDATWNQVQTQIVSELTWAKAAATASSNLTVLIDTVTLLKDSDTTAQHLEYETTQSNASSILANLLVMLAGFADAASNLGEPGLQFALGALDAAASFGASQGQNANSAFEGTYLELEGAIGAWWGTAETANEQAKAQIVADYGLLSTVGTLYGNGTWTQFTSGDPGWASVVNANERAYSTWIWQTLTPTLPHPCGVLEICTGWVIAECESDYCPYSHDGNDYSLWVTSCESAQQCDYADEGFVLEITVAPKVPESLLKQLFEDPTPGCVSGWDATTCNLGAEPYEVMAGLDGWPYQCSLWRSTFWTDGWNHESFCTNLEDVRARYGTR</sequence>
<keyword evidence="1 3" id="KW-0732">Signal</keyword>
<feature type="compositionally biased region" description="Low complexity" evidence="2">
    <location>
        <begin position="54"/>
        <end position="70"/>
    </location>
</feature>
<dbReference type="InterPro" id="IPR028994">
    <property type="entry name" value="Integrin_alpha_N"/>
</dbReference>
<evidence type="ECO:0008006" key="6">
    <source>
        <dbReference type="Google" id="ProtNLM"/>
    </source>
</evidence>
<dbReference type="EMBL" id="BSDP01000001">
    <property type="protein sequence ID" value="GLI26385.1"/>
    <property type="molecule type" value="Genomic_DNA"/>
</dbReference>
<comment type="caution">
    <text evidence="4">The sequence shown here is derived from an EMBL/GenBank/DDBJ whole genome shotgun (WGS) entry which is preliminary data.</text>
</comment>
<dbReference type="RefSeq" id="WP_281882383.1">
    <property type="nucleotide sequence ID" value="NZ_BSDP01000001.1"/>
</dbReference>
<reference evidence="4" key="1">
    <citation type="submission" date="2022-12" db="EMBL/GenBank/DDBJ databases">
        <title>Reference genome sequencing for broad-spectrum identification of bacterial and archaeal isolates by mass spectrometry.</title>
        <authorList>
            <person name="Sekiguchi Y."/>
            <person name="Tourlousse D.M."/>
        </authorList>
    </citation>
    <scope>NUCLEOTIDE SEQUENCE</scope>
    <source>
        <strain evidence="4">14</strain>
    </source>
</reference>
<proteinExistence type="predicted"/>
<protein>
    <recommendedName>
        <fullName evidence="6">VCBS repeat-containing protein</fullName>
    </recommendedName>
</protein>
<evidence type="ECO:0000313" key="4">
    <source>
        <dbReference type="EMBL" id="GLI26385.1"/>
    </source>
</evidence>
<evidence type="ECO:0000313" key="5">
    <source>
        <dbReference type="Proteomes" id="UP001144396"/>
    </source>
</evidence>
<evidence type="ECO:0000256" key="1">
    <source>
        <dbReference type="ARBA" id="ARBA00022729"/>
    </source>
</evidence>
<feature type="region of interest" description="Disordered" evidence="2">
    <location>
        <begin position="22"/>
        <end position="70"/>
    </location>
</feature>
<keyword evidence="5" id="KW-1185">Reference proteome</keyword>
<evidence type="ECO:0000256" key="2">
    <source>
        <dbReference type="SAM" id="MobiDB-lite"/>
    </source>
</evidence>
<dbReference type="Pfam" id="PF13517">
    <property type="entry name" value="FG-GAP_3"/>
    <property type="match status" value="1"/>
</dbReference>
<dbReference type="InterPro" id="IPR013517">
    <property type="entry name" value="FG-GAP"/>
</dbReference>
<name>A0A9W6FNG0_9MICO</name>